<dbReference type="InterPro" id="IPR005158">
    <property type="entry name" value="BTAD"/>
</dbReference>
<evidence type="ECO:0000259" key="2">
    <source>
        <dbReference type="SMART" id="SM01043"/>
    </source>
</evidence>
<keyword evidence="3" id="KW-0067">ATP-binding</keyword>
<evidence type="ECO:0000313" key="4">
    <source>
        <dbReference type="Proteomes" id="UP001596548"/>
    </source>
</evidence>
<dbReference type="PANTHER" id="PTHR35807">
    <property type="entry name" value="TRANSCRIPTIONAL REGULATOR REDD-RELATED"/>
    <property type="match status" value="1"/>
</dbReference>
<dbReference type="GO" id="GO:0005524">
    <property type="term" value="F:ATP binding"/>
    <property type="evidence" value="ECO:0007669"/>
    <property type="project" value="UniProtKB-KW"/>
</dbReference>
<dbReference type="SUPFAM" id="SSF48452">
    <property type="entry name" value="TPR-like"/>
    <property type="match status" value="3"/>
</dbReference>
<accession>A0ABW2I1J0</accession>
<dbReference type="InterPro" id="IPR027417">
    <property type="entry name" value="P-loop_NTPase"/>
</dbReference>
<sequence>MLRLRLLGALTAEIGGRPVTMPSSERARALIGWMALHPGCHPRSTVAARLWPDASPDGARASLRTSLWAIRQAWGPAADVIVASRLDVGIPAGRMWVDVHDAAAASDDGELLPGVEDEWADEAREAYRDRRRQDFARAAAEAEHDGRWEDAVRLSRRLCRLDPLDEGAHRLLLDRLTAAGDKAGAVRAARDFTDLLRSELGVRPAPATRAAHGRLRTGATAVPRPGLFGRDPQVRQLTAVWRAAADGAGQVVVLTGEAGIGKTSLLAELAHRVNVGGGRSAMAAGMGVVGETPFGLWLDLARHLAATVVPPTRGAGWPVELNRLSPDLGARLGEPGLPPAVTAPELERLRVFEAVLRLVEWSCVDRPAMIAIDDAHRADRASLRLTAHVGRRLTQLPLLLVVVRRDRPVRPELDAVLADLAGRAVPITEIAVGPISDEEVAALAASLLPAGTGLVGKVIAAAEGNPLLAVESARVLAAGGEGPPPNLRTAVRATCGVLPAEAQTLVHLLAAAGRPLTSAELDGLRIPGLGSAEEAASADGLLHRRAGRLGFRHELLREAVYADLPNPAPLHDRITGALDHRDRAEIAHHLGLAGRDDRAAREWAAAAAYARSVGALTEAADFLTRAVGLTPADGALWLELEEIWAWLGRRAEMEAAWERALSLLGPDDVAPAWCRRGRQLRTVVCHPGASLRAYRRAYAALTGASTAATRADVLIGLAWGEAVAGDPSASDGPLAAAEDILPADPDPVVRSDIAEIRMQGLIRQGRFAESVAVALAAGPDAAQRGLPDRAYAVWLNAACALACLGDFDRALDLADRAVDTTEGVPVLLLGCLAARAHILARLGRHAEAAETSRRQRALAERLDSPALAATAAHDAGLVAAAAGEHAVAAALLAEALDARAPVSRPSAGLSRAEVLALAGDATAATAQLRAAMLEPVGPADQPWALVPRIAWVQGLIARQRGDVTLARRRFEEAASGWRSMLGGAAGATAEGYTATLVDLGRPPVAGLVEPQRELARVSDALTSLR</sequence>
<dbReference type="Pfam" id="PF13191">
    <property type="entry name" value="AAA_16"/>
    <property type="match status" value="1"/>
</dbReference>
<feature type="domain" description="AAA+ ATPase" evidence="1">
    <location>
        <begin position="248"/>
        <end position="423"/>
    </location>
</feature>
<gene>
    <name evidence="3" type="ORF">ACFQS1_32545</name>
</gene>
<keyword evidence="3" id="KW-0547">Nucleotide-binding</keyword>
<dbReference type="Pfam" id="PF03704">
    <property type="entry name" value="BTAD"/>
    <property type="match status" value="1"/>
</dbReference>
<proteinExistence type="predicted"/>
<dbReference type="Gene3D" id="1.10.10.10">
    <property type="entry name" value="Winged helix-like DNA-binding domain superfamily/Winged helix DNA-binding domain"/>
    <property type="match status" value="1"/>
</dbReference>
<dbReference type="InterPro" id="IPR041664">
    <property type="entry name" value="AAA_16"/>
</dbReference>
<organism evidence="3 4">
    <name type="scientific">Paractinoplanes rhizophilus</name>
    <dbReference type="NCBI Taxonomy" id="1416877"/>
    <lineage>
        <taxon>Bacteria</taxon>
        <taxon>Bacillati</taxon>
        <taxon>Actinomycetota</taxon>
        <taxon>Actinomycetes</taxon>
        <taxon>Micromonosporales</taxon>
        <taxon>Micromonosporaceae</taxon>
        <taxon>Paractinoplanes</taxon>
    </lineage>
</organism>
<dbReference type="InterPro" id="IPR011990">
    <property type="entry name" value="TPR-like_helical_dom_sf"/>
</dbReference>
<reference evidence="4" key="1">
    <citation type="journal article" date="2019" name="Int. J. Syst. Evol. Microbiol.">
        <title>The Global Catalogue of Microorganisms (GCM) 10K type strain sequencing project: providing services to taxonomists for standard genome sequencing and annotation.</title>
        <authorList>
            <consortium name="The Broad Institute Genomics Platform"/>
            <consortium name="The Broad Institute Genome Sequencing Center for Infectious Disease"/>
            <person name="Wu L."/>
            <person name="Ma J."/>
        </authorList>
    </citation>
    <scope>NUCLEOTIDE SEQUENCE [LARGE SCALE GENOMIC DNA]</scope>
    <source>
        <strain evidence="4">XZYJT-10</strain>
    </source>
</reference>
<dbReference type="Gene3D" id="1.25.40.10">
    <property type="entry name" value="Tetratricopeptide repeat domain"/>
    <property type="match status" value="3"/>
</dbReference>
<evidence type="ECO:0000313" key="3">
    <source>
        <dbReference type="EMBL" id="MFC7278721.1"/>
    </source>
</evidence>
<dbReference type="InterPro" id="IPR036388">
    <property type="entry name" value="WH-like_DNA-bd_sf"/>
</dbReference>
<comment type="caution">
    <text evidence="3">The sequence shown here is derived from an EMBL/GenBank/DDBJ whole genome shotgun (WGS) entry which is preliminary data.</text>
</comment>
<protein>
    <submittedName>
        <fullName evidence="3">ATP-binding protein</fullName>
    </submittedName>
</protein>
<feature type="domain" description="Bacterial transcriptional activator" evidence="2">
    <location>
        <begin position="97"/>
        <end position="216"/>
    </location>
</feature>
<name>A0ABW2I1J0_9ACTN</name>
<dbReference type="InterPro" id="IPR003593">
    <property type="entry name" value="AAA+_ATPase"/>
</dbReference>
<dbReference type="Proteomes" id="UP001596548">
    <property type="component" value="Unassembled WGS sequence"/>
</dbReference>
<dbReference type="InterPro" id="IPR051677">
    <property type="entry name" value="AfsR-DnrI-RedD_regulator"/>
</dbReference>
<dbReference type="SMART" id="SM01043">
    <property type="entry name" value="BTAD"/>
    <property type="match status" value="1"/>
</dbReference>
<dbReference type="SMART" id="SM00382">
    <property type="entry name" value="AAA"/>
    <property type="match status" value="1"/>
</dbReference>
<dbReference type="SUPFAM" id="SSF52540">
    <property type="entry name" value="P-loop containing nucleoside triphosphate hydrolases"/>
    <property type="match status" value="1"/>
</dbReference>
<evidence type="ECO:0000259" key="1">
    <source>
        <dbReference type="SMART" id="SM00382"/>
    </source>
</evidence>
<dbReference type="EMBL" id="JBHTBJ010000037">
    <property type="protein sequence ID" value="MFC7278721.1"/>
    <property type="molecule type" value="Genomic_DNA"/>
</dbReference>
<dbReference type="RefSeq" id="WP_378975805.1">
    <property type="nucleotide sequence ID" value="NZ_JBHTBJ010000037.1"/>
</dbReference>
<keyword evidence="4" id="KW-1185">Reference proteome</keyword>